<feature type="domain" description="DNA/RNA non-specific endonuclease/pyrophosphatase/phosphodiesterase" evidence="2">
    <location>
        <begin position="77"/>
        <end position="303"/>
    </location>
</feature>
<dbReference type="Bgee" id="108711646">
    <property type="expression patterns" value="Expressed in lung and 8 other cell types or tissues"/>
</dbReference>
<dbReference type="RefSeq" id="XP_018109073.1">
    <property type="nucleotide sequence ID" value="XM_018253584.2"/>
</dbReference>
<dbReference type="InterPro" id="IPR020821">
    <property type="entry name" value="ENPP1-3/EXOG-like_nuc-like"/>
</dbReference>
<feature type="domain" description="ENPP1-3/EXOG-like endonuclease/phosphodiesterase" evidence="1">
    <location>
        <begin position="78"/>
        <end position="303"/>
    </location>
</feature>
<keyword evidence="3" id="KW-1185">Reference proteome</keyword>
<protein>
    <submittedName>
        <fullName evidence="4">Endonuclease domain-containing 1 protein</fullName>
    </submittedName>
</protein>
<evidence type="ECO:0000259" key="2">
    <source>
        <dbReference type="SMART" id="SM00892"/>
    </source>
</evidence>
<proteinExistence type="predicted"/>
<keyword evidence="4" id="KW-0540">Nuclease</keyword>
<dbReference type="GO" id="GO:0016787">
    <property type="term" value="F:hydrolase activity"/>
    <property type="evidence" value="ECO:0007669"/>
    <property type="project" value="InterPro"/>
</dbReference>
<evidence type="ECO:0000313" key="3">
    <source>
        <dbReference type="Proteomes" id="UP000186698"/>
    </source>
</evidence>
<dbReference type="Proteomes" id="UP000186698">
    <property type="component" value="Chromosome 3L"/>
</dbReference>
<sequence>MKMMLSLCWLFIAIVHKVEPLLSDNFSNCKDPFYKGQLPQGFNHIALPHHFNASDLPDGIKENELTSPAYICQQYGNNVHFASLYDRGRRIPLYSAYILDKRSTSKSANNRPGFFNVEPQLVYRGVEGTMLRELDTVKKISKYNKEHGISEKKVKNRSSYLISTSQAIDDDYKGSGYERGHVNPNGHHAGDKEQHATFTLTNVVPMTTKLNTDIWNKYEIKMIGYADGCTTMYVVTGIVPGNNWIKRMNTDSVNIPSYVWNAYCCVDNNGKPIKSGAGLRENDNLNTTVNEIGITDLQVQLKNSLGNIEIFQNNCA</sequence>
<dbReference type="KEGG" id="xla:108711646"/>
<dbReference type="AlphaFoldDB" id="A0A1L8H2C3"/>
<dbReference type="InterPro" id="IPR001604">
    <property type="entry name" value="Endo_G_ENPP1-like_dom"/>
</dbReference>
<name>A0A1L8H2C3_XENLA</name>
<reference evidence="4" key="1">
    <citation type="submission" date="2025-08" db="UniProtKB">
        <authorList>
            <consortium name="RefSeq"/>
        </authorList>
    </citation>
    <scope>IDENTIFICATION</scope>
    <source>
        <strain evidence="4">J_2021</strain>
        <tissue evidence="4">Erythrocytes</tissue>
    </source>
</reference>
<keyword evidence="4" id="KW-0255">Endonuclease</keyword>
<dbReference type="GO" id="GO:0004519">
    <property type="term" value="F:endonuclease activity"/>
    <property type="evidence" value="ECO:0007669"/>
    <property type="project" value="UniProtKB-KW"/>
</dbReference>
<dbReference type="PaxDb" id="8355-A0A1L8H2C3"/>
<dbReference type="InterPro" id="IPR044929">
    <property type="entry name" value="DNA/RNA_non-sp_Endonuclease_sf"/>
</dbReference>
<dbReference type="OMA" id="NDHVHIC"/>
<dbReference type="Gene3D" id="3.40.570.10">
    <property type="entry name" value="Extracellular Endonuclease, subunit A"/>
    <property type="match status" value="1"/>
</dbReference>
<dbReference type="InterPro" id="IPR039015">
    <property type="entry name" value="ENDOD1"/>
</dbReference>
<dbReference type="OrthoDB" id="69221at2759"/>
<gene>
    <name evidence="4" type="primary">LOC108711646</name>
</gene>
<dbReference type="GO" id="GO:0003676">
    <property type="term" value="F:nucleic acid binding"/>
    <property type="evidence" value="ECO:0007669"/>
    <property type="project" value="InterPro"/>
</dbReference>
<dbReference type="STRING" id="8355.A0A1L8H2C3"/>
<dbReference type="GO" id="GO:0046872">
    <property type="term" value="F:metal ion binding"/>
    <property type="evidence" value="ECO:0007669"/>
    <property type="project" value="InterPro"/>
</dbReference>
<dbReference type="SMART" id="SM00892">
    <property type="entry name" value="Endonuclease_NS"/>
    <property type="match status" value="1"/>
</dbReference>
<dbReference type="Pfam" id="PF01223">
    <property type="entry name" value="Endonuclease_NS"/>
    <property type="match status" value="1"/>
</dbReference>
<dbReference type="PANTHER" id="PTHR21472:SF26">
    <property type="entry name" value="ENDONUCLEASE DOMAIN CONTAINING 1"/>
    <property type="match status" value="1"/>
</dbReference>
<dbReference type="InterPro" id="IPR044925">
    <property type="entry name" value="His-Me_finger_sf"/>
</dbReference>
<accession>A0A1L8H2C3</accession>
<evidence type="ECO:0000313" key="4">
    <source>
        <dbReference type="RefSeq" id="XP_018109073.1"/>
    </source>
</evidence>
<dbReference type="SUPFAM" id="SSF54060">
    <property type="entry name" value="His-Me finger endonucleases"/>
    <property type="match status" value="1"/>
</dbReference>
<organism evidence="3 4">
    <name type="scientific">Xenopus laevis</name>
    <name type="common">African clawed frog</name>
    <dbReference type="NCBI Taxonomy" id="8355"/>
    <lineage>
        <taxon>Eukaryota</taxon>
        <taxon>Metazoa</taxon>
        <taxon>Chordata</taxon>
        <taxon>Craniata</taxon>
        <taxon>Vertebrata</taxon>
        <taxon>Euteleostomi</taxon>
        <taxon>Amphibia</taxon>
        <taxon>Batrachia</taxon>
        <taxon>Anura</taxon>
        <taxon>Pipoidea</taxon>
        <taxon>Pipidae</taxon>
        <taxon>Xenopodinae</taxon>
        <taxon>Xenopus</taxon>
        <taxon>Xenopus</taxon>
    </lineage>
</organism>
<evidence type="ECO:0000259" key="1">
    <source>
        <dbReference type="SMART" id="SM00477"/>
    </source>
</evidence>
<dbReference type="GeneID" id="108711646"/>
<dbReference type="SMART" id="SM00477">
    <property type="entry name" value="NUC"/>
    <property type="match status" value="1"/>
</dbReference>
<keyword evidence="4" id="KW-0378">Hydrolase</keyword>
<dbReference type="PANTHER" id="PTHR21472">
    <property type="entry name" value="ENDONUCLEASE DOMAIN-CONTAINING 1 PROTEIN ENDOD1"/>
    <property type="match status" value="1"/>
</dbReference>